<feature type="compositionally biased region" description="Basic and acidic residues" evidence="1">
    <location>
        <begin position="31"/>
        <end position="47"/>
    </location>
</feature>
<sequence length="230" mass="24802">MVPSRQAQKPAPHTAKQPVNGAAKKPANRPARYDKKSTEKHYRDILARHIANSRTQSIARRPDRTSTKTPSSPLADSCPIERPILPSNGWSYLQPEPFHIGMPPWAPVVGATSATIPAAPLQGSLSLESSGTPSDFAMTPSPDERISLDSYGSLSITPDSGFEYTSAVDPRDLVSGQEGYPAVAYPSNAAPIHDLVVNNTVLTAHDPVLQTWLYEPHGPMAIDDMIFGLT</sequence>
<dbReference type="AlphaFoldDB" id="A0A2K1QNS7"/>
<evidence type="ECO:0000313" key="2">
    <source>
        <dbReference type="EMBL" id="PNS16776.1"/>
    </source>
</evidence>
<dbReference type="EMBL" id="NKHZ01000055">
    <property type="protein sequence ID" value="PNS16776.1"/>
    <property type="molecule type" value="Genomic_DNA"/>
</dbReference>
<gene>
    <name evidence="2" type="ORF">CAC42_4740</name>
</gene>
<evidence type="ECO:0000256" key="1">
    <source>
        <dbReference type="SAM" id="MobiDB-lite"/>
    </source>
</evidence>
<protein>
    <submittedName>
        <fullName evidence="2">Uncharacterized protein</fullName>
    </submittedName>
</protein>
<dbReference type="Proteomes" id="UP000243797">
    <property type="component" value="Unassembled WGS sequence"/>
</dbReference>
<name>A0A2K1QNS7_9PEZI</name>
<proteinExistence type="predicted"/>
<dbReference type="InParanoid" id="A0A2K1QNS7"/>
<reference evidence="2 3" key="1">
    <citation type="submission" date="2017-06" db="EMBL/GenBank/DDBJ databases">
        <title>Draft genome sequence of a variant of Elsinoe murrayae.</title>
        <authorList>
            <person name="Cheng Q."/>
        </authorList>
    </citation>
    <scope>NUCLEOTIDE SEQUENCE [LARGE SCALE GENOMIC DNA]</scope>
    <source>
        <strain evidence="2 3">CQ-2017a</strain>
    </source>
</reference>
<accession>A0A2K1QNS7</accession>
<evidence type="ECO:0000313" key="3">
    <source>
        <dbReference type="Proteomes" id="UP000243797"/>
    </source>
</evidence>
<feature type="region of interest" description="Disordered" evidence="1">
    <location>
        <begin position="1"/>
        <end position="80"/>
    </location>
</feature>
<organism evidence="2 3">
    <name type="scientific">Sphaceloma murrayae</name>
    <dbReference type="NCBI Taxonomy" id="2082308"/>
    <lineage>
        <taxon>Eukaryota</taxon>
        <taxon>Fungi</taxon>
        <taxon>Dikarya</taxon>
        <taxon>Ascomycota</taxon>
        <taxon>Pezizomycotina</taxon>
        <taxon>Dothideomycetes</taxon>
        <taxon>Dothideomycetidae</taxon>
        <taxon>Myriangiales</taxon>
        <taxon>Elsinoaceae</taxon>
        <taxon>Sphaceloma</taxon>
    </lineage>
</organism>
<comment type="caution">
    <text evidence="2">The sequence shown here is derived from an EMBL/GenBank/DDBJ whole genome shotgun (WGS) entry which is preliminary data.</text>
</comment>
<keyword evidence="3" id="KW-1185">Reference proteome</keyword>